<feature type="region of interest" description="Disordered" evidence="12">
    <location>
        <begin position="1"/>
        <end position="27"/>
    </location>
</feature>
<dbReference type="InterPro" id="IPR000531">
    <property type="entry name" value="Beta-barrel_TonB"/>
</dbReference>
<feature type="domain" description="TonB-dependent receptor plug" evidence="14">
    <location>
        <begin position="198"/>
        <end position="302"/>
    </location>
</feature>
<accession>V8CCK8</accession>
<dbReference type="EMBL" id="AZJI01000001">
    <property type="protein sequence ID" value="ETD24760.1"/>
    <property type="molecule type" value="Genomic_DNA"/>
</dbReference>
<evidence type="ECO:0000259" key="14">
    <source>
        <dbReference type="Pfam" id="PF07715"/>
    </source>
</evidence>
<evidence type="ECO:0000256" key="6">
    <source>
        <dbReference type="ARBA" id="ARBA00023077"/>
    </source>
</evidence>
<evidence type="ECO:0000256" key="2">
    <source>
        <dbReference type="ARBA" id="ARBA00022448"/>
    </source>
</evidence>
<dbReference type="PROSITE" id="PS52016">
    <property type="entry name" value="TONB_DEPENDENT_REC_3"/>
    <property type="match status" value="1"/>
</dbReference>
<keyword evidence="3 10" id="KW-1134">Transmembrane beta strand</keyword>
<evidence type="ECO:0000259" key="13">
    <source>
        <dbReference type="Pfam" id="PF00593"/>
    </source>
</evidence>
<dbReference type="Pfam" id="PF07715">
    <property type="entry name" value="Plug"/>
    <property type="match status" value="1"/>
</dbReference>
<dbReference type="Gene3D" id="2.40.170.20">
    <property type="entry name" value="TonB-dependent receptor, beta-barrel domain"/>
    <property type="match status" value="1"/>
</dbReference>
<keyword evidence="7 10" id="KW-0472">Membrane</keyword>
<evidence type="ECO:0000313" key="16">
    <source>
        <dbReference type="Proteomes" id="UP000018731"/>
    </source>
</evidence>
<name>V8CCK8_9HELI</name>
<feature type="compositionally biased region" description="Polar residues" evidence="12">
    <location>
        <begin position="50"/>
        <end position="65"/>
    </location>
</feature>
<keyword evidence="8" id="KW-0675">Receptor</keyword>
<evidence type="ECO:0000256" key="7">
    <source>
        <dbReference type="ARBA" id="ARBA00023136"/>
    </source>
</evidence>
<keyword evidence="6 11" id="KW-0798">TonB box</keyword>
<dbReference type="SUPFAM" id="SSF56935">
    <property type="entry name" value="Porins"/>
    <property type="match status" value="1"/>
</dbReference>
<evidence type="ECO:0000256" key="4">
    <source>
        <dbReference type="ARBA" id="ARBA00022692"/>
    </source>
</evidence>
<gene>
    <name evidence="15" type="ORF">HMPREF2086_00094</name>
</gene>
<comment type="subcellular location">
    <subcellularLocation>
        <location evidence="1 10">Cell outer membrane</location>
        <topology evidence="1 10">Multi-pass membrane protein</topology>
    </subcellularLocation>
</comment>
<protein>
    <recommendedName>
        <fullName evidence="17">TonB-dependent receptor plug domain-containing protein</fullName>
    </recommendedName>
</protein>
<feature type="compositionally biased region" description="Low complexity" evidence="12">
    <location>
        <begin position="147"/>
        <end position="159"/>
    </location>
</feature>
<evidence type="ECO:0008006" key="17">
    <source>
        <dbReference type="Google" id="ProtNLM"/>
    </source>
</evidence>
<proteinExistence type="inferred from homology"/>
<evidence type="ECO:0000256" key="10">
    <source>
        <dbReference type="PROSITE-ProRule" id="PRU01360"/>
    </source>
</evidence>
<dbReference type="InterPro" id="IPR012910">
    <property type="entry name" value="Plug_dom"/>
</dbReference>
<dbReference type="PANTHER" id="PTHR30069">
    <property type="entry name" value="TONB-DEPENDENT OUTER MEMBRANE RECEPTOR"/>
    <property type="match status" value="1"/>
</dbReference>
<organism evidence="15 16">
    <name type="scientific">Helicobacter macacae MIT 99-5501</name>
    <dbReference type="NCBI Taxonomy" id="1357400"/>
    <lineage>
        <taxon>Bacteria</taxon>
        <taxon>Pseudomonadati</taxon>
        <taxon>Campylobacterota</taxon>
        <taxon>Epsilonproteobacteria</taxon>
        <taxon>Campylobacterales</taxon>
        <taxon>Helicobacteraceae</taxon>
        <taxon>Helicobacter</taxon>
    </lineage>
</organism>
<comment type="caution">
    <text evidence="15">The sequence shown here is derived from an EMBL/GenBank/DDBJ whole genome shotgun (WGS) entry which is preliminary data.</text>
</comment>
<dbReference type="PATRIC" id="fig|1357400.3.peg.135"/>
<evidence type="ECO:0000256" key="3">
    <source>
        <dbReference type="ARBA" id="ARBA00022452"/>
    </source>
</evidence>
<evidence type="ECO:0000256" key="5">
    <source>
        <dbReference type="ARBA" id="ARBA00022729"/>
    </source>
</evidence>
<dbReference type="InterPro" id="IPR039426">
    <property type="entry name" value="TonB-dep_rcpt-like"/>
</dbReference>
<keyword evidence="4 10" id="KW-0812">Transmembrane</keyword>
<keyword evidence="9 10" id="KW-0998">Cell outer membrane</keyword>
<feature type="compositionally biased region" description="Polar residues" evidence="12">
    <location>
        <begin position="109"/>
        <end position="118"/>
    </location>
</feature>
<feature type="region of interest" description="Disordered" evidence="12">
    <location>
        <begin position="50"/>
        <end position="179"/>
    </location>
</feature>
<evidence type="ECO:0000256" key="11">
    <source>
        <dbReference type="RuleBase" id="RU003357"/>
    </source>
</evidence>
<dbReference type="RefSeq" id="WP_023926762.1">
    <property type="nucleotide sequence ID" value="NZ_KI669454.1"/>
</dbReference>
<feature type="compositionally biased region" description="Polar residues" evidence="12">
    <location>
        <begin position="132"/>
        <end position="146"/>
    </location>
</feature>
<evidence type="ECO:0000313" key="15">
    <source>
        <dbReference type="EMBL" id="ETD24760.1"/>
    </source>
</evidence>
<dbReference type="Proteomes" id="UP000018731">
    <property type="component" value="Unassembled WGS sequence"/>
</dbReference>
<comment type="similarity">
    <text evidence="10 11">Belongs to the TonB-dependent receptor family.</text>
</comment>
<dbReference type="AlphaFoldDB" id="V8CCK8"/>
<feature type="compositionally biased region" description="Low complexity" evidence="12">
    <location>
        <begin position="66"/>
        <end position="108"/>
    </location>
</feature>
<dbReference type="eggNOG" id="COG4771">
    <property type="taxonomic scope" value="Bacteria"/>
</dbReference>
<feature type="domain" description="TonB-dependent receptor-like beta-barrel" evidence="13">
    <location>
        <begin position="426"/>
        <end position="878"/>
    </location>
</feature>
<keyword evidence="16" id="KW-1185">Reference proteome</keyword>
<evidence type="ECO:0000256" key="9">
    <source>
        <dbReference type="ARBA" id="ARBA00023237"/>
    </source>
</evidence>
<feature type="compositionally biased region" description="Pro residues" evidence="12">
    <location>
        <begin position="160"/>
        <end position="171"/>
    </location>
</feature>
<dbReference type="GO" id="GO:0044718">
    <property type="term" value="P:siderophore transmembrane transport"/>
    <property type="evidence" value="ECO:0007669"/>
    <property type="project" value="TreeGrafter"/>
</dbReference>
<evidence type="ECO:0000256" key="8">
    <source>
        <dbReference type="ARBA" id="ARBA00023170"/>
    </source>
</evidence>
<dbReference type="PANTHER" id="PTHR30069:SF29">
    <property type="entry name" value="HEMOGLOBIN AND HEMOGLOBIN-HAPTOGLOBIN-BINDING PROTEIN 1-RELATED"/>
    <property type="match status" value="1"/>
</dbReference>
<dbReference type="STRING" id="1357400.HMPREF2086_00094"/>
<sequence length="903" mass="100621">MNSNPSHRSNRHSYHKNPPNTTQKYKATNLPRIALSIIASSYLCSLNANPQATQNQPSQNQLEQNQAHSTQPAQPTQAQTTQTTQSITSTQDFPQSQSAQARQEAQASHTEQAGQGMQTEDKTQDTQEPPLDSTQKPTQATQSPSLDSTQHTQQSTDTPHTPPTPAQPKPPKSTQNPIETKELDRVVTTGSALASDIASIPGNVSIIDSKAISTQANTKITDIISKQAGVHIDNNTSFNPRPKVKIRGINYGTLVLLDGVILSDLEGEARILNQIFLNEVERVEIARGASSAVYGTGAIGGAINFITAMPKKLEIKANAGYGSAFIDGEADRNVASAYLSVGNAFLEKKLKVKIHGGFKRSEVYANSPAYVNATTMNGQTNSLSGYYIDNKGRYIIGTNGEREVNTYDIGIKASYELGERDELSATFRFSNHNYDTKNYKTYLRDTSGNPTYTINNQNYFIGSGQTGLGTYSHILASLNYLHSFDDGIFRIQASSLNLLSKWQDAENSDTNRNFSSGKGRGQDIDTSNNYLDFIYEDLHYDRQKFTLGAQFRYHHIVQTTPILTNWRDSSTRSGYYNKYGGETFIGSIYGSLNSLWVDSSKYGKFGSTLAGRFDNWVNFDNYIEDKENASNAELNRNFATTYLPIFSPNLALHYTPLLSSTTQQNLTLKTSVGYGFRMPTMREKYFFNFGSGSTEQRAHNPNLKHEQALSFEIGAQYQSKWINTSLYFYNIEMFDMIYQTGDGTQNTPIMRKNAGRARINGIEYALEIPIYRALAFSANYTLTNTQFLTNTSANPNQNTKGNALPAIPKHSANFTLSYAPKYGFYGSLWAHYTSAFFYDDANTRLWGSLYSYDEQFTLNAKAGYAFANGIDISAQFLNMTNNRYWDYYKVAGASFYLQIGYKL</sequence>
<dbReference type="Pfam" id="PF00593">
    <property type="entry name" value="TonB_dep_Rec_b-barrel"/>
    <property type="match status" value="1"/>
</dbReference>
<evidence type="ECO:0000256" key="12">
    <source>
        <dbReference type="SAM" id="MobiDB-lite"/>
    </source>
</evidence>
<evidence type="ECO:0000256" key="1">
    <source>
        <dbReference type="ARBA" id="ARBA00004571"/>
    </source>
</evidence>
<dbReference type="Gene3D" id="2.170.130.10">
    <property type="entry name" value="TonB-dependent receptor, plug domain"/>
    <property type="match status" value="1"/>
</dbReference>
<keyword evidence="2 10" id="KW-0813">Transport</keyword>
<dbReference type="InterPro" id="IPR037066">
    <property type="entry name" value="Plug_dom_sf"/>
</dbReference>
<dbReference type="InterPro" id="IPR036942">
    <property type="entry name" value="Beta-barrel_TonB_sf"/>
</dbReference>
<dbReference type="GO" id="GO:0009279">
    <property type="term" value="C:cell outer membrane"/>
    <property type="evidence" value="ECO:0007669"/>
    <property type="project" value="UniProtKB-SubCell"/>
</dbReference>
<reference evidence="15 16" key="1">
    <citation type="journal article" date="2014" name="Genome Announc.">
        <title>Draft genome sequences of six enterohepatic helicobacter species isolated from humans and one from rhesus macaques.</title>
        <authorList>
            <person name="Shen Z."/>
            <person name="Sheh A."/>
            <person name="Young S.K."/>
            <person name="Abouelliel A."/>
            <person name="Ward D.V."/>
            <person name="Earl A.M."/>
            <person name="Fox J.G."/>
        </authorList>
    </citation>
    <scope>NUCLEOTIDE SEQUENCE [LARGE SCALE GENOMIC DNA]</scope>
    <source>
        <strain evidence="15 16">MIT 99-5501</strain>
    </source>
</reference>
<dbReference type="HOGENOM" id="CLU_008287_18_1_7"/>
<keyword evidence="5" id="KW-0732">Signal</keyword>
<dbReference type="GO" id="GO:0015344">
    <property type="term" value="F:siderophore uptake transmembrane transporter activity"/>
    <property type="evidence" value="ECO:0007669"/>
    <property type="project" value="TreeGrafter"/>
</dbReference>